<proteinExistence type="predicted"/>
<gene>
    <name evidence="2" type="ORF">JI723_08360</name>
</gene>
<dbReference type="InterPro" id="IPR051934">
    <property type="entry name" value="Phage_Tail_Fiber_Structural"/>
</dbReference>
<organism evidence="2 3">
    <name type="scientific">Providencia manganoxydans</name>
    <dbReference type="NCBI Taxonomy" id="2923283"/>
    <lineage>
        <taxon>Bacteria</taxon>
        <taxon>Pseudomonadati</taxon>
        <taxon>Pseudomonadota</taxon>
        <taxon>Gammaproteobacteria</taxon>
        <taxon>Enterobacterales</taxon>
        <taxon>Morganellaceae</taxon>
        <taxon>Providencia</taxon>
    </lineage>
</organism>
<dbReference type="RefSeq" id="WP_337979916.1">
    <property type="nucleotide sequence ID" value="NZ_CP067099.1"/>
</dbReference>
<evidence type="ECO:0000313" key="2">
    <source>
        <dbReference type="EMBL" id="QQO63950.1"/>
    </source>
</evidence>
<dbReference type="Pfam" id="PF07484">
    <property type="entry name" value="Collar"/>
    <property type="match status" value="1"/>
</dbReference>
<feature type="domain" description="Phage tail collar" evidence="1">
    <location>
        <begin position="368"/>
        <end position="415"/>
    </location>
</feature>
<evidence type="ECO:0000313" key="3">
    <source>
        <dbReference type="Proteomes" id="UP000596157"/>
    </source>
</evidence>
<dbReference type="PANTHER" id="PTHR35191">
    <property type="entry name" value="PROPHAGE SIDE TAIL FIBER PROTEIN HOMOLOG STFQ-RELATED"/>
    <property type="match status" value="1"/>
</dbReference>
<dbReference type="Proteomes" id="UP000596157">
    <property type="component" value="Chromosome"/>
</dbReference>
<dbReference type="InterPro" id="IPR011083">
    <property type="entry name" value="Phage_tail_collar_dom"/>
</dbReference>
<dbReference type="Gene3D" id="3.90.1340.10">
    <property type="entry name" value="Phage tail collar domain"/>
    <property type="match status" value="1"/>
</dbReference>
<dbReference type="SUPFAM" id="SSF88874">
    <property type="entry name" value="Receptor-binding domain of short tail fibre protein gp12"/>
    <property type="match status" value="1"/>
</dbReference>
<dbReference type="GeneID" id="92278721"/>
<dbReference type="InterPro" id="IPR037053">
    <property type="entry name" value="Phage_tail_collar_dom_sf"/>
</dbReference>
<protein>
    <submittedName>
        <fullName evidence="2">Tail fiber protein</fullName>
    </submittedName>
</protein>
<accession>A0ABX7AJ52</accession>
<dbReference type="EMBL" id="CP067099">
    <property type="protein sequence ID" value="QQO63950.1"/>
    <property type="molecule type" value="Genomic_DNA"/>
</dbReference>
<name>A0ABX7AJ52_9GAMM</name>
<evidence type="ECO:0000259" key="1">
    <source>
        <dbReference type="Pfam" id="PF07484"/>
    </source>
</evidence>
<reference evidence="3" key="1">
    <citation type="submission" date="2021-01" db="EMBL/GenBank/DDBJ databases">
        <title>Providencia vermicola LLDRA6, a soil-borne Mn(II)-oxidizing bacterium, exploits a strategy of superoxide production coupled to hydrogen peroxide consumption to generate Mn oxides, as revealed by transcriptional up-regulation of genes for phenylacetic acid catabolism.</title>
        <authorList>
            <person name="Chen S."/>
            <person name="Ding Z."/>
            <person name="Chen J."/>
            <person name="Luo J."/>
            <person name="Ruan X."/>
            <person name="Li Z."/>
            <person name="Liao F."/>
            <person name="He J."/>
            <person name="Li D."/>
        </authorList>
    </citation>
    <scope>NUCLEOTIDE SEQUENCE [LARGE SCALE GENOMIC DNA]</scope>
    <source>
        <strain evidence="3">LLDRA6</strain>
    </source>
</reference>
<keyword evidence="3" id="KW-1185">Reference proteome</keyword>
<sequence>MSVIKKPDLKIFAQDAKTGEIETFPDVLRGWGITLDRTAGKPPLEWFNAIGQRTDEWLMYLTQRGVAEWDATLSYPKTAIVQFNSVIYVSIKETKGEQPDKSQASWSTLAGFLELGNYYTKKDADTKFQPKGSYAPAGDYATNTALKNGLGEKLNTIMPEATGMLKIKNEGDYPALSFRKNYKNNGERVDIETAPDTSPISVNIIYRDKDGKNVAVVSIPKKTGFALLNTDVYTPMGWASYNGIMQYGRMEARSDRGGVNVNIADEFPIGVTAGITSMKDYIVGSSSTTYGALLTVRGWNDPTGASAQGQLFLTNSTLFGRTAYKNVDNKSQFYIGWKAYTDKNTTTDRNGNLRELGTAEHLSDCRVGIPLPWPQTTAPTGYLICNGQTFNKATYPLLALAYPSGVLPDLRGEFIRGFDAGRNVDSARTVLSAQGDAIRNITGEMYEANDRMIKFIGALYDGGFVGGKSGLGGGNAGHKVRFDASRVVPTANENRPRNIAFLYIVRAA</sequence>
<dbReference type="PANTHER" id="PTHR35191:SF1">
    <property type="entry name" value="PROPHAGE SIDE TAIL FIBER PROTEIN HOMOLOG STFQ-RELATED"/>
    <property type="match status" value="1"/>
</dbReference>